<dbReference type="SUPFAM" id="SSF51395">
    <property type="entry name" value="FMN-linked oxidoreductases"/>
    <property type="match status" value="1"/>
</dbReference>
<proteinExistence type="predicted"/>
<dbReference type="PROSITE" id="PS51349">
    <property type="entry name" value="FMN_HYDROXY_ACID_DH_2"/>
    <property type="match status" value="1"/>
</dbReference>
<sequence>MYYDYFSGGAEDQFTLRENVEAFRRIMLRPRILVDVSKIDMSTTLLGYNMSSPILVAPTGSQQLAHPQGVDLTTSVMKHKYCM</sequence>
<protein>
    <submittedName>
        <fullName evidence="3">Uncharacterized protein</fullName>
    </submittedName>
</protein>
<dbReference type="InterPro" id="IPR013785">
    <property type="entry name" value="Aldolase_TIM"/>
</dbReference>
<evidence type="ECO:0000256" key="1">
    <source>
        <dbReference type="ARBA" id="ARBA00001917"/>
    </source>
</evidence>
<dbReference type="InterPro" id="IPR037396">
    <property type="entry name" value="FMN_HAD"/>
</dbReference>
<dbReference type="PANTHER" id="PTHR10578:SF67">
    <property type="entry name" value="PEROXISOMAL (S)-2-HYDROXYACID OXIDASE GLO3"/>
    <property type="match status" value="1"/>
</dbReference>
<gene>
    <name evidence="3" type="ORF">B296_00053069</name>
</gene>
<dbReference type="InterPro" id="IPR000262">
    <property type="entry name" value="FMN-dep_DH"/>
</dbReference>
<evidence type="ECO:0000256" key="2">
    <source>
        <dbReference type="ARBA" id="ARBA00023002"/>
    </source>
</evidence>
<keyword evidence="2" id="KW-0560">Oxidoreductase</keyword>
<organism evidence="3 4">
    <name type="scientific">Ensete ventricosum</name>
    <name type="common">Abyssinian banana</name>
    <name type="synonym">Musa ensete</name>
    <dbReference type="NCBI Taxonomy" id="4639"/>
    <lineage>
        <taxon>Eukaryota</taxon>
        <taxon>Viridiplantae</taxon>
        <taxon>Streptophyta</taxon>
        <taxon>Embryophyta</taxon>
        <taxon>Tracheophyta</taxon>
        <taxon>Spermatophyta</taxon>
        <taxon>Magnoliopsida</taxon>
        <taxon>Liliopsida</taxon>
        <taxon>Zingiberales</taxon>
        <taxon>Musaceae</taxon>
        <taxon>Ensete</taxon>
    </lineage>
</organism>
<dbReference type="GO" id="GO:0016491">
    <property type="term" value="F:oxidoreductase activity"/>
    <property type="evidence" value="ECO:0007669"/>
    <property type="project" value="UniProtKB-KW"/>
</dbReference>
<evidence type="ECO:0000313" key="4">
    <source>
        <dbReference type="Proteomes" id="UP000287651"/>
    </source>
</evidence>
<dbReference type="Pfam" id="PF01070">
    <property type="entry name" value="FMN_dh"/>
    <property type="match status" value="1"/>
</dbReference>
<name>A0A426X2L1_ENSVE</name>
<dbReference type="AlphaFoldDB" id="A0A426X2L1"/>
<dbReference type="Proteomes" id="UP000287651">
    <property type="component" value="Unassembled WGS sequence"/>
</dbReference>
<dbReference type="Gene3D" id="3.20.20.70">
    <property type="entry name" value="Aldolase class I"/>
    <property type="match status" value="1"/>
</dbReference>
<dbReference type="PANTHER" id="PTHR10578">
    <property type="entry name" value="S -2-HYDROXY-ACID OXIDASE-RELATED"/>
    <property type="match status" value="1"/>
</dbReference>
<reference evidence="4" key="1">
    <citation type="journal article" date="2014" name="Agronomy (Basel)">
        <title>A Draft Genome Sequence for Ensete ventricosum, the Drought-Tolerant Tree Against Hunger.</title>
        <authorList>
            <person name="Harrison J."/>
            <person name="Moore K.A."/>
            <person name="Paszkiewicz K."/>
            <person name="Jones T."/>
            <person name="Grant M."/>
            <person name="Ambacheew D."/>
            <person name="Muzemil S."/>
            <person name="Studholme D.J."/>
        </authorList>
    </citation>
    <scope>NUCLEOTIDE SEQUENCE [LARGE SCALE GENOMIC DNA]</scope>
</reference>
<comment type="caution">
    <text evidence="3">The sequence shown here is derived from an EMBL/GenBank/DDBJ whole genome shotgun (WGS) entry which is preliminary data.</text>
</comment>
<accession>A0A426X2L1</accession>
<evidence type="ECO:0000313" key="3">
    <source>
        <dbReference type="EMBL" id="RRT33709.1"/>
    </source>
</evidence>
<comment type="cofactor">
    <cofactor evidence="1">
        <name>FMN</name>
        <dbReference type="ChEBI" id="CHEBI:58210"/>
    </cofactor>
</comment>
<dbReference type="EMBL" id="AMZH03028400">
    <property type="protein sequence ID" value="RRT33709.1"/>
    <property type="molecule type" value="Genomic_DNA"/>
</dbReference>